<evidence type="ECO:0000313" key="4">
    <source>
        <dbReference type="EMBL" id="CAB4214521.1"/>
    </source>
</evidence>
<dbReference type="GO" id="GO:0004519">
    <property type="term" value="F:endonuclease activity"/>
    <property type="evidence" value="ECO:0007669"/>
    <property type="project" value="InterPro"/>
</dbReference>
<reference evidence="3" key="1">
    <citation type="submission" date="2020-05" db="EMBL/GenBank/DDBJ databases">
        <authorList>
            <person name="Chiriac C."/>
            <person name="Salcher M."/>
            <person name="Ghai R."/>
            <person name="Kavagutti S V."/>
        </authorList>
    </citation>
    <scope>NUCLEOTIDE SEQUENCE</scope>
</reference>
<protein>
    <submittedName>
        <fullName evidence="3">COG4626 Phage terminase-like protein, large subunit</fullName>
    </submittedName>
</protein>
<dbReference type="Gene3D" id="3.30.420.240">
    <property type="match status" value="1"/>
</dbReference>
<dbReference type="InterPro" id="IPR046461">
    <property type="entry name" value="TerL_ATPase"/>
</dbReference>
<dbReference type="InterPro" id="IPR027417">
    <property type="entry name" value="P-loop_NTPase"/>
</dbReference>
<dbReference type="InterPro" id="IPR005021">
    <property type="entry name" value="Terminase_largesu-like"/>
</dbReference>
<dbReference type="EMBL" id="LR797413">
    <property type="protein sequence ID" value="CAB4214521.1"/>
    <property type="molecule type" value="Genomic_DNA"/>
</dbReference>
<dbReference type="InterPro" id="IPR046462">
    <property type="entry name" value="TerL_nuclease"/>
</dbReference>
<dbReference type="PANTHER" id="PTHR41287:SF1">
    <property type="entry name" value="PROTEIN YMFN"/>
    <property type="match status" value="1"/>
</dbReference>
<dbReference type="EMBL" id="LR797053">
    <property type="protein sequence ID" value="CAB4183952.1"/>
    <property type="molecule type" value="Genomic_DNA"/>
</dbReference>
<name>A0A6J5QJQ4_9CAUD</name>
<dbReference type="PANTHER" id="PTHR41287">
    <property type="match status" value="1"/>
</dbReference>
<feature type="domain" description="Terminase large subunit-like endonuclease" evidence="2">
    <location>
        <begin position="263"/>
        <end position="537"/>
    </location>
</feature>
<sequence>MNYEDGILYAVKVVKGEIVVCRNIRLACQRFLDQLENRTWAWEFHVKYVEHFLSFAETLVHTKGPDAGKPLLLEPFQIFIICAVYGFRSKKDIGRRMVTDVIVFIPRKAGKSTLTAVIALYELMWGEAGSEVYTLATTREQAGIVFHAATGFIENMPGDIASLFNVSRHQITKAGDSQSVFKALSRDTKKTGDGMNPACAIVDEAAQIVDRNSIEVIHSGMVARKNPLRIYITTASFTKETKFYEDMTLLESMLNGEAEDNPRWFGLLYTLDPQDDWRDPSVWSKVNPMHGISVFEEAIAQRAEEAKHKPAALNEFLCKTLNVYVSANAAWVDRSFWDHPSCKTVPDRIPEAVFMGFDLAATRDLNAVCTLKRFAADDFEAEFKFFLPEDGLALIPKHYGDIFRVAKNSGILHITQGNVMDDREISDYIIAQCGKYEVKEIGFDAYNAASLVARLHDAGLPVKKVGQGMAVLSNPSKHIEKLIMQYSIKHDGNPFVGWQLGNCEVYEDVNGNVKVRKNEADKSAKVDGIISLIIAMHCNLDNPVQSGFGFRSF</sequence>
<gene>
    <name evidence="3" type="ORF">UFOVP1102_22</name>
    <name evidence="4" type="ORF">UFOVP1463_51</name>
</gene>
<dbReference type="Gene3D" id="3.40.50.300">
    <property type="entry name" value="P-loop containing nucleotide triphosphate hydrolases"/>
    <property type="match status" value="1"/>
</dbReference>
<proteinExistence type="predicted"/>
<feature type="domain" description="Terminase large subunit-like ATPase" evidence="1">
    <location>
        <begin position="75"/>
        <end position="247"/>
    </location>
</feature>
<evidence type="ECO:0000259" key="1">
    <source>
        <dbReference type="Pfam" id="PF03354"/>
    </source>
</evidence>
<dbReference type="Pfam" id="PF20441">
    <property type="entry name" value="TerL_nuclease"/>
    <property type="match status" value="1"/>
</dbReference>
<dbReference type="Pfam" id="PF03354">
    <property type="entry name" value="TerL_ATPase"/>
    <property type="match status" value="1"/>
</dbReference>
<organism evidence="3">
    <name type="scientific">uncultured Caudovirales phage</name>
    <dbReference type="NCBI Taxonomy" id="2100421"/>
    <lineage>
        <taxon>Viruses</taxon>
        <taxon>Duplodnaviria</taxon>
        <taxon>Heunggongvirae</taxon>
        <taxon>Uroviricota</taxon>
        <taxon>Caudoviricetes</taxon>
        <taxon>Peduoviridae</taxon>
        <taxon>Maltschvirus</taxon>
        <taxon>Maltschvirus maltsch</taxon>
    </lineage>
</organism>
<accession>A0A6J5QJQ4</accession>
<evidence type="ECO:0000259" key="2">
    <source>
        <dbReference type="Pfam" id="PF20441"/>
    </source>
</evidence>
<evidence type="ECO:0000313" key="3">
    <source>
        <dbReference type="EMBL" id="CAB4183952.1"/>
    </source>
</evidence>